<dbReference type="OrthoDB" id="323290at2"/>
<dbReference type="RefSeq" id="WP_142715963.1">
    <property type="nucleotide sequence ID" value="NZ_FXTH01000024.1"/>
</dbReference>
<accession>A0A521F5Z3</accession>
<dbReference type="SMART" id="SM00342">
    <property type="entry name" value="HTH_ARAC"/>
    <property type="match status" value="1"/>
</dbReference>
<evidence type="ECO:0000259" key="4">
    <source>
        <dbReference type="PROSITE" id="PS01124"/>
    </source>
</evidence>
<dbReference type="PANTHER" id="PTHR46796:SF13">
    <property type="entry name" value="HTH-TYPE TRANSCRIPTIONAL ACTIVATOR RHAS"/>
    <property type="match status" value="1"/>
</dbReference>
<proteinExistence type="predicted"/>
<keyword evidence="1" id="KW-0805">Transcription regulation</keyword>
<dbReference type="PANTHER" id="PTHR46796">
    <property type="entry name" value="HTH-TYPE TRANSCRIPTIONAL ACTIVATOR RHAS-RELATED"/>
    <property type="match status" value="1"/>
</dbReference>
<evidence type="ECO:0000313" key="6">
    <source>
        <dbReference type="Proteomes" id="UP000317593"/>
    </source>
</evidence>
<name>A0A521F5Z3_9BACT</name>
<keyword evidence="3" id="KW-0804">Transcription</keyword>
<sequence>MHDFTLPSERLAPYVKRIYEVDIPRPSTFAENQIIPLGTGTITILLKGESRIKSINGIQHGPNFTLSGQYFPTFSFASNRPLLFYGIALKPMATYKLFDIYLADIQNDFIPLDEVVGEEAKQLRQNLLQTDSTEDRFSLLKNFLQAYIPASPTYNHLDVVIDYIYAQKGILKVKDLCDYEDVSRRYLEKRFKKHIGFSPGQFIRQVRFNFTCSEIAAANTDDDVDEILMTFGYYDRSHFMKKFRKYHGGDLRVLTGDQPNLFKAVFSKIMRSDFENSYHP</sequence>
<dbReference type="Pfam" id="PF12833">
    <property type="entry name" value="HTH_18"/>
    <property type="match status" value="1"/>
</dbReference>
<evidence type="ECO:0000256" key="3">
    <source>
        <dbReference type="ARBA" id="ARBA00023163"/>
    </source>
</evidence>
<evidence type="ECO:0000256" key="1">
    <source>
        <dbReference type="ARBA" id="ARBA00023015"/>
    </source>
</evidence>
<dbReference type="EMBL" id="FXTH01000024">
    <property type="protein sequence ID" value="SMO91615.1"/>
    <property type="molecule type" value="Genomic_DNA"/>
</dbReference>
<dbReference type="GO" id="GO:0003700">
    <property type="term" value="F:DNA-binding transcription factor activity"/>
    <property type="evidence" value="ECO:0007669"/>
    <property type="project" value="InterPro"/>
</dbReference>
<gene>
    <name evidence="5" type="ORF">SAMN06265218_12420</name>
</gene>
<dbReference type="GO" id="GO:0043565">
    <property type="term" value="F:sequence-specific DNA binding"/>
    <property type="evidence" value="ECO:0007669"/>
    <property type="project" value="InterPro"/>
</dbReference>
<dbReference type="Pfam" id="PF20240">
    <property type="entry name" value="DUF6597"/>
    <property type="match status" value="1"/>
</dbReference>
<organism evidence="5 6">
    <name type="scientific">Fodinibius sediminis</name>
    <dbReference type="NCBI Taxonomy" id="1214077"/>
    <lineage>
        <taxon>Bacteria</taxon>
        <taxon>Pseudomonadati</taxon>
        <taxon>Balneolota</taxon>
        <taxon>Balneolia</taxon>
        <taxon>Balneolales</taxon>
        <taxon>Balneolaceae</taxon>
        <taxon>Fodinibius</taxon>
    </lineage>
</organism>
<dbReference type="Proteomes" id="UP000317593">
    <property type="component" value="Unassembled WGS sequence"/>
</dbReference>
<dbReference type="InterPro" id="IPR050204">
    <property type="entry name" value="AraC_XylS_family_regulators"/>
</dbReference>
<reference evidence="5 6" key="1">
    <citation type="submission" date="2017-05" db="EMBL/GenBank/DDBJ databases">
        <authorList>
            <person name="Varghese N."/>
            <person name="Submissions S."/>
        </authorList>
    </citation>
    <scope>NUCLEOTIDE SEQUENCE [LARGE SCALE GENOMIC DNA]</scope>
    <source>
        <strain evidence="5 6">DSM 21194</strain>
    </source>
</reference>
<keyword evidence="2 5" id="KW-0238">DNA-binding</keyword>
<feature type="domain" description="HTH araC/xylS-type" evidence="4">
    <location>
        <begin position="155"/>
        <end position="248"/>
    </location>
</feature>
<dbReference type="AlphaFoldDB" id="A0A521F5Z3"/>
<dbReference type="PROSITE" id="PS01124">
    <property type="entry name" value="HTH_ARAC_FAMILY_2"/>
    <property type="match status" value="1"/>
</dbReference>
<keyword evidence="6" id="KW-1185">Reference proteome</keyword>
<protein>
    <submittedName>
        <fullName evidence="5">AraC-type DNA-binding protein</fullName>
    </submittedName>
</protein>
<dbReference type="InterPro" id="IPR046532">
    <property type="entry name" value="DUF6597"/>
</dbReference>
<evidence type="ECO:0000313" key="5">
    <source>
        <dbReference type="EMBL" id="SMO91615.1"/>
    </source>
</evidence>
<dbReference type="Gene3D" id="1.10.10.60">
    <property type="entry name" value="Homeodomain-like"/>
    <property type="match status" value="1"/>
</dbReference>
<dbReference type="InterPro" id="IPR018060">
    <property type="entry name" value="HTH_AraC"/>
</dbReference>
<evidence type="ECO:0000256" key="2">
    <source>
        <dbReference type="ARBA" id="ARBA00023125"/>
    </source>
</evidence>